<proteinExistence type="predicted"/>
<feature type="compositionally biased region" description="Basic and acidic residues" evidence="1">
    <location>
        <begin position="20"/>
        <end position="31"/>
    </location>
</feature>
<comment type="caution">
    <text evidence="2">The sequence shown here is derived from an EMBL/GenBank/DDBJ whole genome shotgun (WGS) entry which is preliminary data.</text>
</comment>
<evidence type="ECO:0000313" key="3">
    <source>
        <dbReference type="Proteomes" id="UP000743370"/>
    </source>
</evidence>
<sequence>MQMEMGTSKMLKGKSKWSKGKGETDNAKGKENTFSPEFSIASLESHRTASLEKMTLYSCFVREKGEEPYILRGITQKMKTKLENRERMKTKMGGASGPTSKVVIEVGVGFVKETRAHFLA</sequence>
<accession>A0A8T0JUI9</accession>
<protein>
    <submittedName>
        <fullName evidence="2">Uncharacterized protein</fullName>
    </submittedName>
</protein>
<dbReference type="Proteomes" id="UP000743370">
    <property type="component" value="Unassembled WGS sequence"/>
</dbReference>
<feature type="region of interest" description="Disordered" evidence="1">
    <location>
        <begin position="1"/>
        <end position="33"/>
    </location>
</feature>
<evidence type="ECO:0000313" key="2">
    <source>
        <dbReference type="EMBL" id="KAG2384349.1"/>
    </source>
</evidence>
<reference evidence="2 3" key="1">
    <citation type="submission" date="2020-05" db="EMBL/GenBank/DDBJ databases">
        <title>Vigna angularis (adzuki bean) Var. LongXiaoDou No. 4 denovo assembly.</title>
        <authorList>
            <person name="Xiang H."/>
        </authorList>
    </citation>
    <scope>NUCLEOTIDE SEQUENCE [LARGE SCALE GENOMIC DNA]</scope>
    <source>
        <tissue evidence="2">Leaf</tissue>
    </source>
</reference>
<organism evidence="2 3">
    <name type="scientific">Phaseolus angularis</name>
    <name type="common">Azuki bean</name>
    <name type="synonym">Vigna angularis</name>
    <dbReference type="NCBI Taxonomy" id="3914"/>
    <lineage>
        <taxon>Eukaryota</taxon>
        <taxon>Viridiplantae</taxon>
        <taxon>Streptophyta</taxon>
        <taxon>Embryophyta</taxon>
        <taxon>Tracheophyta</taxon>
        <taxon>Spermatophyta</taxon>
        <taxon>Magnoliopsida</taxon>
        <taxon>eudicotyledons</taxon>
        <taxon>Gunneridae</taxon>
        <taxon>Pentapetalae</taxon>
        <taxon>rosids</taxon>
        <taxon>fabids</taxon>
        <taxon>Fabales</taxon>
        <taxon>Fabaceae</taxon>
        <taxon>Papilionoideae</taxon>
        <taxon>50 kb inversion clade</taxon>
        <taxon>NPAAA clade</taxon>
        <taxon>indigoferoid/millettioid clade</taxon>
        <taxon>Phaseoleae</taxon>
        <taxon>Vigna</taxon>
    </lineage>
</organism>
<dbReference type="EMBL" id="JABFOF010000008">
    <property type="protein sequence ID" value="KAG2384349.1"/>
    <property type="molecule type" value="Genomic_DNA"/>
</dbReference>
<dbReference type="AlphaFoldDB" id="A0A8T0JUI9"/>
<name>A0A8T0JUI9_PHAAN</name>
<evidence type="ECO:0000256" key="1">
    <source>
        <dbReference type="SAM" id="MobiDB-lite"/>
    </source>
</evidence>
<gene>
    <name evidence="2" type="ORF">HKW66_Vig0148870</name>
</gene>